<keyword evidence="2" id="KW-0472">Membrane</keyword>
<evidence type="ECO:0008006" key="5">
    <source>
        <dbReference type="Google" id="ProtNLM"/>
    </source>
</evidence>
<evidence type="ECO:0000313" key="4">
    <source>
        <dbReference type="Proteomes" id="UP000035265"/>
    </source>
</evidence>
<dbReference type="AlphaFoldDB" id="A0A0H2L256"/>
<accession>A0A0H2L256</accession>
<gene>
    <name evidence="3" type="ORF">FB00_12800</name>
</gene>
<name>A0A0H2L256_9MICO</name>
<keyword evidence="2" id="KW-1133">Transmembrane helix</keyword>
<dbReference type="Proteomes" id="UP000035265">
    <property type="component" value="Unassembled WGS sequence"/>
</dbReference>
<evidence type="ECO:0000256" key="1">
    <source>
        <dbReference type="SAM" id="MobiDB-lite"/>
    </source>
</evidence>
<dbReference type="PATRIC" id="fig|264251.5.peg.2602"/>
<evidence type="ECO:0000313" key="3">
    <source>
        <dbReference type="EMBL" id="KLN34287.1"/>
    </source>
</evidence>
<protein>
    <recommendedName>
        <fullName evidence="5">Phage holin family protein</fullName>
    </recommendedName>
</protein>
<keyword evidence="4" id="KW-1185">Reference proteome</keyword>
<feature type="transmembrane region" description="Helical" evidence="2">
    <location>
        <begin position="119"/>
        <end position="139"/>
    </location>
</feature>
<organism evidence="3 4">
    <name type="scientific">Cellulosimicrobium funkei</name>
    <dbReference type="NCBI Taxonomy" id="264251"/>
    <lineage>
        <taxon>Bacteria</taxon>
        <taxon>Bacillati</taxon>
        <taxon>Actinomycetota</taxon>
        <taxon>Actinomycetes</taxon>
        <taxon>Micrococcales</taxon>
        <taxon>Promicromonosporaceae</taxon>
        <taxon>Cellulosimicrobium</taxon>
    </lineage>
</organism>
<dbReference type="Pfam" id="PF07332">
    <property type="entry name" value="Phage_holin_3_6"/>
    <property type="match status" value="1"/>
</dbReference>
<sequence length="173" mass="17734">MALMSYTPDPFAAAHTARHTAGSGPDPGAPPAPTTAAGTAGPTGTGEQPSLGELVAEVSRDLSTLMRQEVELAKAEAKQSAQRAGKGAGMLAGAGVAGHMVLLFLSVALWWALGAVMGRGWSALVVAAIWAIVAAVLVARGRKELRTVEGMPETTDTLKKIPNAVRGHEEMNS</sequence>
<keyword evidence="2" id="KW-0812">Transmembrane</keyword>
<comment type="caution">
    <text evidence="3">The sequence shown here is derived from an EMBL/GenBank/DDBJ whole genome shotgun (WGS) entry which is preliminary data.</text>
</comment>
<dbReference type="EMBL" id="JNBQ01000016">
    <property type="protein sequence ID" value="KLN34287.1"/>
    <property type="molecule type" value="Genomic_DNA"/>
</dbReference>
<dbReference type="InterPro" id="IPR009937">
    <property type="entry name" value="Phage_holin_3_6"/>
</dbReference>
<feature type="region of interest" description="Disordered" evidence="1">
    <location>
        <begin position="16"/>
        <end position="50"/>
    </location>
</feature>
<feature type="transmembrane region" description="Helical" evidence="2">
    <location>
        <begin position="88"/>
        <end position="113"/>
    </location>
</feature>
<dbReference type="STRING" id="264251.FB00_12800"/>
<feature type="compositionally biased region" description="Low complexity" evidence="1">
    <location>
        <begin position="34"/>
        <end position="46"/>
    </location>
</feature>
<evidence type="ECO:0000256" key="2">
    <source>
        <dbReference type="SAM" id="Phobius"/>
    </source>
</evidence>
<proteinExistence type="predicted"/>
<reference evidence="3 4" key="1">
    <citation type="submission" date="2014-05" db="EMBL/GenBank/DDBJ databases">
        <title>Cellulosimicrobium funkei U11 genome.</title>
        <authorList>
            <person name="Hu C."/>
            <person name="Gong Y."/>
            <person name="Wan W."/>
            <person name="Jiang M."/>
        </authorList>
    </citation>
    <scope>NUCLEOTIDE SEQUENCE [LARGE SCALE GENOMIC DNA]</scope>
    <source>
        <strain evidence="3 4">U11</strain>
    </source>
</reference>